<name>A0A3P3W7I5_9FLAO</name>
<feature type="signal peptide" evidence="1">
    <location>
        <begin position="1"/>
        <end position="23"/>
    </location>
</feature>
<dbReference type="AlphaFoldDB" id="A0A3P3W7I5"/>
<dbReference type="PROSITE" id="PS51257">
    <property type="entry name" value="PROKAR_LIPOPROTEIN"/>
    <property type="match status" value="1"/>
</dbReference>
<proteinExistence type="predicted"/>
<organism evidence="2 3">
    <name type="scientific">Flavobacterium macacae</name>
    <dbReference type="NCBI Taxonomy" id="2488993"/>
    <lineage>
        <taxon>Bacteria</taxon>
        <taxon>Pseudomonadati</taxon>
        <taxon>Bacteroidota</taxon>
        <taxon>Flavobacteriia</taxon>
        <taxon>Flavobacteriales</taxon>
        <taxon>Flavobacteriaceae</taxon>
        <taxon>Flavobacterium</taxon>
    </lineage>
</organism>
<comment type="caution">
    <text evidence="2">The sequence shown here is derived from an EMBL/GenBank/DDBJ whole genome shotgun (WGS) entry which is preliminary data.</text>
</comment>
<dbReference type="Proteomes" id="UP000271937">
    <property type="component" value="Unassembled WGS sequence"/>
</dbReference>
<keyword evidence="1" id="KW-0732">Signal</keyword>
<protein>
    <recommendedName>
        <fullName evidence="4">DUF3568 family protein</fullName>
    </recommendedName>
</protein>
<sequence>MKKIFYFSILNLFLLSSCTTSESKPQLTYPEYTSNKEVFKTKLSDYDSITANYTYKSTRTLISKSSANILSINVHISTDKELSKNVLAPQLEKVLAHTRSEISNYKQFDKIEVIFHNKNNSTHAFIEEITK</sequence>
<dbReference type="EMBL" id="RQVR01000009">
    <property type="protein sequence ID" value="RRJ91125.1"/>
    <property type="molecule type" value="Genomic_DNA"/>
</dbReference>
<reference evidence="2 3" key="1">
    <citation type="submission" date="2018-11" db="EMBL/GenBank/DDBJ databases">
        <title>Flavobacterium sp. nov., YIM 102600 draft genome.</title>
        <authorList>
            <person name="Li G."/>
            <person name="Jiang Y."/>
        </authorList>
    </citation>
    <scope>NUCLEOTIDE SEQUENCE [LARGE SCALE GENOMIC DNA]</scope>
    <source>
        <strain evidence="2 3">YIM 102600</strain>
    </source>
</reference>
<keyword evidence="3" id="KW-1185">Reference proteome</keyword>
<evidence type="ECO:0000313" key="2">
    <source>
        <dbReference type="EMBL" id="RRJ91125.1"/>
    </source>
</evidence>
<evidence type="ECO:0008006" key="4">
    <source>
        <dbReference type="Google" id="ProtNLM"/>
    </source>
</evidence>
<accession>A0A3P3W7I5</accession>
<evidence type="ECO:0000313" key="3">
    <source>
        <dbReference type="Proteomes" id="UP000271937"/>
    </source>
</evidence>
<gene>
    <name evidence="2" type="ORF">EG849_09300</name>
</gene>
<feature type="chain" id="PRO_5018325466" description="DUF3568 family protein" evidence="1">
    <location>
        <begin position="24"/>
        <end position="131"/>
    </location>
</feature>
<dbReference type="RefSeq" id="WP_125012808.1">
    <property type="nucleotide sequence ID" value="NZ_RQVR01000009.1"/>
</dbReference>
<evidence type="ECO:0000256" key="1">
    <source>
        <dbReference type="SAM" id="SignalP"/>
    </source>
</evidence>